<evidence type="ECO:0000256" key="4">
    <source>
        <dbReference type="ARBA" id="ARBA00022741"/>
    </source>
</evidence>
<comment type="similarity">
    <text evidence="2">Belongs to the RecN family.</text>
</comment>
<keyword evidence="5" id="KW-0227">DNA damage</keyword>
<keyword evidence="4" id="KW-0547">Nucleotide-binding</keyword>
<dbReference type="EMBL" id="UGTL01000005">
    <property type="protein sequence ID" value="SUB97867.1"/>
    <property type="molecule type" value="Genomic_DNA"/>
</dbReference>
<dbReference type="CDD" id="cd03241">
    <property type="entry name" value="ABC_RecN"/>
    <property type="match status" value="1"/>
</dbReference>
<evidence type="ECO:0000256" key="3">
    <source>
        <dbReference type="ARBA" id="ARBA00021315"/>
    </source>
</evidence>
<comment type="function">
    <text evidence="1">May be involved in recombinational repair of damaged DNA.</text>
</comment>
<sequence>MLDIANDLKTKLSAIDNSDEALNEVEAEVKAKEKRCKELAIALTNCRQKAAKIIEQDMKEKLVPMGIPNIQFQIAMDSKPLASDGADKVEVLFSANKNSPLQPIAQVASGGEIARVMLALKAMISGAVKLPTIIFDEIDTGVSGKVAQQMAFVMQEMGNKNKQVISITHLPQIAALGSTHYKVEKRDTEKGTTSRLRQLSEEERVTEIAQMLSGTDISEAALMNARELLKIN</sequence>
<organism evidence="10 11">
    <name type="scientific">Prevotella disiens</name>
    <dbReference type="NCBI Taxonomy" id="28130"/>
    <lineage>
        <taxon>Bacteria</taxon>
        <taxon>Pseudomonadati</taxon>
        <taxon>Bacteroidota</taxon>
        <taxon>Bacteroidia</taxon>
        <taxon>Bacteroidales</taxon>
        <taxon>Prevotellaceae</taxon>
        <taxon>Prevotella</taxon>
    </lineage>
</organism>
<evidence type="ECO:0000256" key="6">
    <source>
        <dbReference type="ARBA" id="ARBA00022840"/>
    </source>
</evidence>
<dbReference type="AlphaFoldDB" id="A0A379EG17"/>
<dbReference type="GO" id="GO:0006310">
    <property type="term" value="P:DNA recombination"/>
    <property type="evidence" value="ECO:0007669"/>
    <property type="project" value="InterPro"/>
</dbReference>
<dbReference type="Gene3D" id="3.40.50.300">
    <property type="entry name" value="P-loop containing nucleotide triphosphate hydrolases"/>
    <property type="match status" value="1"/>
</dbReference>
<dbReference type="InterPro" id="IPR027417">
    <property type="entry name" value="P-loop_NTPase"/>
</dbReference>
<dbReference type="GO" id="GO:0006281">
    <property type="term" value="P:DNA repair"/>
    <property type="evidence" value="ECO:0007669"/>
    <property type="project" value="UniProtKB-KW"/>
</dbReference>
<proteinExistence type="inferred from homology"/>
<accession>A0A379EG17</accession>
<dbReference type="GO" id="GO:0009432">
    <property type="term" value="P:SOS response"/>
    <property type="evidence" value="ECO:0007669"/>
    <property type="project" value="TreeGrafter"/>
</dbReference>
<evidence type="ECO:0000256" key="7">
    <source>
        <dbReference type="ARBA" id="ARBA00023204"/>
    </source>
</evidence>
<keyword evidence="9" id="KW-0175">Coiled coil</keyword>
<protein>
    <recommendedName>
        <fullName evidence="3">DNA repair protein RecN</fullName>
    </recommendedName>
    <alternativeName>
        <fullName evidence="8">Recombination protein N</fullName>
    </alternativeName>
</protein>
<feature type="coiled-coil region" evidence="9">
    <location>
        <begin position="15"/>
        <end position="42"/>
    </location>
</feature>
<dbReference type="SUPFAM" id="SSF52540">
    <property type="entry name" value="P-loop containing nucleoside triphosphate hydrolases"/>
    <property type="match status" value="1"/>
</dbReference>
<name>A0A379EG17_9BACT</name>
<evidence type="ECO:0000256" key="9">
    <source>
        <dbReference type="SAM" id="Coils"/>
    </source>
</evidence>
<dbReference type="GO" id="GO:0005524">
    <property type="term" value="F:ATP binding"/>
    <property type="evidence" value="ECO:0007669"/>
    <property type="project" value="UniProtKB-KW"/>
</dbReference>
<evidence type="ECO:0000313" key="11">
    <source>
        <dbReference type="Proteomes" id="UP000254072"/>
    </source>
</evidence>
<dbReference type="GO" id="GO:0043590">
    <property type="term" value="C:bacterial nucleoid"/>
    <property type="evidence" value="ECO:0007669"/>
    <property type="project" value="TreeGrafter"/>
</dbReference>
<dbReference type="InterPro" id="IPR004604">
    <property type="entry name" value="DNA_recomb/repair_RecN"/>
</dbReference>
<keyword evidence="7" id="KW-0234">DNA repair</keyword>
<evidence type="ECO:0000256" key="1">
    <source>
        <dbReference type="ARBA" id="ARBA00003618"/>
    </source>
</evidence>
<reference evidence="10 11" key="1">
    <citation type="submission" date="2018-06" db="EMBL/GenBank/DDBJ databases">
        <authorList>
            <consortium name="Pathogen Informatics"/>
            <person name="Doyle S."/>
        </authorList>
    </citation>
    <scope>NUCLEOTIDE SEQUENCE [LARGE SCALE GENOMIC DNA]</scope>
    <source>
        <strain evidence="10 11">NCTC11157</strain>
    </source>
</reference>
<dbReference type="PANTHER" id="PTHR11059">
    <property type="entry name" value="DNA REPAIR PROTEIN RECN"/>
    <property type="match status" value="1"/>
</dbReference>
<gene>
    <name evidence="10" type="primary">recN_2</name>
    <name evidence="10" type="ORF">NCTC11157_02667</name>
</gene>
<keyword evidence="6" id="KW-0067">ATP-binding</keyword>
<dbReference type="PANTHER" id="PTHR11059:SF0">
    <property type="entry name" value="DNA REPAIR PROTEIN RECN"/>
    <property type="match status" value="1"/>
</dbReference>
<evidence type="ECO:0000256" key="2">
    <source>
        <dbReference type="ARBA" id="ARBA00009441"/>
    </source>
</evidence>
<dbReference type="Proteomes" id="UP000254072">
    <property type="component" value="Unassembled WGS sequence"/>
</dbReference>
<evidence type="ECO:0000256" key="8">
    <source>
        <dbReference type="ARBA" id="ARBA00033408"/>
    </source>
</evidence>
<evidence type="ECO:0000313" key="10">
    <source>
        <dbReference type="EMBL" id="SUB97867.1"/>
    </source>
</evidence>
<evidence type="ECO:0000256" key="5">
    <source>
        <dbReference type="ARBA" id="ARBA00022763"/>
    </source>
</evidence>